<keyword evidence="2" id="KW-0812">Transmembrane</keyword>
<feature type="transmembrane region" description="Helical" evidence="2">
    <location>
        <begin position="153"/>
        <end position="174"/>
    </location>
</feature>
<evidence type="ECO:0000313" key="4">
    <source>
        <dbReference type="EMBL" id="GAA2025027.1"/>
    </source>
</evidence>
<proteinExistence type="predicted"/>
<dbReference type="Pfam" id="PF14016">
    <property type="entry name" value="DUF4232"/>
    <property type="match status" value="1"/>
</dbReference>
<sequence>MWGIAGTLLIIAAFIVLCAASVHVRGLPAEPWACDEFDCADPIYDLRAPYVPITIGALLTGTVGIILLILARPIRWASFAGRPRGWSRALLNTILCVGLAAGVLIPWWALLSGVINWSVPTVSLVVVLGLTTVHIMLWAWLRRQHGRDRDSWGAALAVQAIVSVATVSISAPFLPLTYLLAPPMQLILLLVGARIAAKMLQGEGEEQYLEREKAASSIQIVAVAGLVVVIGIGTVWASLPRPVPDALQARIDAGDWPLRKDAEESRPQQPAPSEPAARTPATQPTQAAPECKASALDMTIEGWDAATGARAATLVVTNSHASDACQLQGLPGFRIIQAGDDLDVEINEYDISPSTEDLYSTITIGTQESAESVLYWRGERSAYHDDSAQRAEVLIDDTWVQADFEFQEGNTPSDSPFDVVEHSELDISKWSPSDRLVQ</sequence>
<reference evidence="5" key="1">
    <citation type="journal article" date="2019" name="Int. J. Syst. Evol. Microbiol.">
        <title>The Global Catalogue of Microorganisms (GCM) 10K type strain sequencing project: providing services to taxonomists for standard genome sequencing and annotation.</title>
        <authorList>
            <consortium name="The Broad Institute Genomics Platform"/>
            <consortium name="The Broad Institute Genome Sequencing Center for Infectious Disease"/>
            <person name="Wu L."/>
            <person name="Ma J."/>
        </authorList>
    </citation>
    <scope>NUCLEOTIDE SEQUENCE [LARGE SCALE GENOMIC DNA]</scope>
    <source>
        <strain evidence="5">JCM 13595</strain>
    </source>
</reference>
<organism evidence="4 5">
    <name type="scientific">Yaniella flava</name>
    <dbReference type="NCBI Taxonomy" id="287930"/>
    <lineage>
        <taxon>Bacteria</taxon>
        <taxon>Bacillati</taxon>
        <taxon>Actinomycetota</taxon>
        <taxon>Actinomycetes</taxon>
        <taxon>Micrococcales</taxon>
        <taxon>Micrococcaceae</taxon>
        <taxon>Yaniella</taxon>
    </lineage>
</organism>
<evidence type="ECO:0000313" key="5">
    <source>
        <dbReference type="Proteomes" id="UP001501461"/>
    </source>
</evidence>
<dbReference type="Proteomes" id="UP001501461">
    <property type="component" value="Unassembled WGS sequence"/>
</dbReference>
<feature type="domain" description="DUF4232" evidence="3">
    <location>
        <begin position="291"/>
        <end position="389"/>
    </location>
</feature>
<keyword evidence="2" id="KW-1133">Transmembrane helix</keyword>
<dbReference type="InterPro" id="IPR025326">
    <property type="entry name" value="DUF4232"/>
</dbReference>
<feature type="transmembrane region" description="Helical" evidence="2">
    <location>
        <begin position="50"/>
        <end position="70"/>
    </location>
</feature>
<name>A0ABP5FEN2_9MICC</name>
<feature type="transmembrane region" description="Helical" evidence="2">
    <location>
        <begin position="122"/>
        <end position="141"/>
    </location>
</feature>
<protein>
    <recommendedName>
        <fullName evidence="3">DUF4232 domain-containing protein</fullName>
    </recommendedName>
</protein>
<feature type="transmembrane region" description="Helical" evidence="2">
    <location>
        <begin position="90"/>
        <end position="110"/>
    </location>
</feature>
<feature type="transmembrane region" description="Helical" evidence="2">
    <location>
        <begin position="180"/>
        <end position="197"/>
    </location>
</feature>
<evidence type="ECO:0000256" key="1">
    <source>
        <dbReference type="SAM" id="MobiDB-lite"/>
    </source>
</evidence>
<feature type="transmembrane region" description="Helical" evidence="2">
    <location>
        <begin position="218"/>
        <end position="239"/>
    </location>
</feature>
<accession>A0ABP5FEN2</accession>
<keyword evidence="5" id="KW-1185">Reference proteome</keyword>
<comment type="caution">
    <text evidence="4">The sequence shown here is derived from an EMBL/GenBank/DDBJ whole genome shotgun (WGS) entry which is preliminary data.</text>
</comment>
<feature type="region of interest" description="Disordered" evidence="1">
    <location>
        <begin position="261"/>
        <end position="290"/>
    </location>
</feature>
<keyword evidence="2" id="KW-0472">Membrane</keyword>
<gene>
    <name evidence="4" type="ORF">GCM10009720_00950</name>
</gene>
<dbReference type="EMBL" id="BAAAMN010000003">
    <property type="protein sequence ID" value="GAA2025027.1"/>
    <property type="molecule type" value="Genomic_DNA"/>
</dbReference>
<evidence type="ECO:0000259" key="3">
    <source>
        <dbReference type="Pfam" id="PF14016"/>
    </source>
</evidence>
<evidence type="ECO:0000256" key="2">
    <source>
        <dbReference type="SAM" id="Phobius"/>
    </source>
</evidence>
<feature type="compositionally biased region" description="Low complexity" evidence="1">
    <location>
        <begin position="275"/>
        <end position="289"/>
    </location>
</feature>